<dbReference type="PROSITE" id="PS51257">
    <property type="entry name" value="PROKAR_LIPOPROTEIN"/>
    <property type="match status" value="1"/>
</dbReference>
<feature type="compositionally biased region" description="Acidic residues" evidence="1">
    <location>
        <begin position="57"/>
        <end position="70"/>
    </location>
</feature>
<dbReference type="AlphaFoldDB" id="A0A1G9AJA1"/>
<protein>
    <submittedName>
        <fullName evidence="2">Uncharacterized protein</fullName>
    </submittedName>
</protein>
<dbReference type="RefSeq" id="WP_139171303.1">
    <property type="nucleotide sequence ID" value="NZ_FNFE01000003.1"/>
</dbReference>
<dbReference type="EMBL" id="FNFE01000003">
    <property type="protein sequence ID" value="SDK27446.1"/>
    <property type="molecule type" value="Genomic_DNA"/>
</dbReference>
<proteinExistence type="predicted"/>
<dbReference type="STRING" id="1095776.SAMN04515672_2769"/>
<name>A0A1G9AJA1_9EURY</name>
<reference evidence="3" key="1">
    <citation type="submission" date="2016-10" db="EMBL/GenBank/DDBJ databases">
        <authorList>
            <person name="Varghese N."/>
            <person name="Submissions S."/>
        </authorList>
    </citation>
    <scope>NUCLEOTIDE SEQUENCE [LARGE SCALE GENOMIC DNA]</scope>
    <source>
        <strain evidence="3">B4,CECT 8067,JCM 17497</strain>
    </source>
</reference>
<sequence length="247" mass="27194">MTCDRRWLLATIGSATLLSGCIGTEKEPSEANEPPSEAEPDEREMPTVADDFATGFDGDDSSEQEVEADTDTISGVDPTVLEVYSSQPRLVDLDETLRNGVDEYTATVQNTGIAGDIEVTLVWLRDLDGPVDYDNVVVDGSYNSEKAASRRSYFDAEERRDVSFRASIPVDFEGYLFDLSAATYAADVRNDGGPGAIEVRLRDTGHLNAILERKEVVFDRGETERVEFNGTYRFFGDAYEIEAVPST</sequence>
<evidence type="ECO:0000313" key="2">
    <source>
        <dbReference type="EMBL" id="SDK27446.1"/>
    </source>
</evidence>
<organism evidence="2 3">
    <name type="scientific">Natronorubrum texcoconense</name>
    <dbReference type="NCBI Taxonomy" id="1095776"/>
    <lineage>
        <taxon>Archaea</taxon>
        <taxon>Methanobacteriati</taxon>
        <taxon>Methanobacteriota</taxon>
        <taxon>Stenosarchaea group</taxon>
        <taxon>Halobacteria</taxon>
        <taxon>Halobacteriales</taxon>
        <taxon>Natrialbaceae</taxon>
        <taxon>Natronorubrum</taxon>
    </lineage>
</organism>
<dbReference type="OrthoDB" id="350543at2157"/>
<dbReference type="Proteomes" id="UP000198882">
    <property type="component" value="Unassembled WGS sequence"/>
</dbReference>
<feature type="region of interest" description="Disordered" evidence="1">
    <location>
        <begin position="21"/>
        <end position="70"/>
    </location>
</feature>
<gene>
    <name evidence="2" type="ORF">SAMN04515672_2769</name>
</gene>
<accession>A0A1G9AJA1</accession>
<evidence type="ECO:0000256" key="1">
    <source>
        <dbReference type="SAM" id="MobiDB-lite"/>
    </source>
</evidence>
<keyword evidence="3" id="KW-1185">Reference proteome</keyword>
<evidence type="ECO:0000313" key="3">
    <source>
        <dbReference type="Proteomes" id="UP000198882"/>
    </source>
</evidence>